<feature type="transmembrane region" description="Helical" evidence="6">
    <location>
        <begin position="463"/>
        <end position="484"/>
    </location>
</feature>
<dbReference type="PIRSF" id="PIRSF038958">
    <property type="entry name" value="PG_synth_SpoVB"/>
    <property type="match status" value="1"/>
</dbReference>
<feature type="transmembrane region" description="Helical" evidence="6">
    <location>
        <begin position="131"/>
        <end position="149"/>
    </location>
</feature>
<reference evidence="7 8" key="1">
    <citation type="submission" date="2018-03" db="EMBL/GenBank/DDBJ databases">
        <title>Genomic Encyclopedia of Type Strains, Phase III (KMG-III): the genomes of soil and plant-associated and newly described type strains.</title>
        <authorList>
            <person name="Whitman W."/>
        </authorList>
    </citation>
    <scope>NUCLEOTIDE SEQUENCE [LARGE SCALE GENOMIC DNA]</scope>
    <source>
        <strain evidence="7 8">CGMCC 1.07653</strain>
    </source>
</reference>
<evidence type="ECO:0000256" key="5">
    <source>
        <dbReference type="ARBA" id="ARBA00023136"/>
    </source>
</evidence>
<proteinExistence type="predicted"/>
<keyword evidence="8" id="KW-1185">Reference proteome</keyword>
<feature type="transmembrane region" description="Helical" evidence="6">
    <location>
        <begin position="405"/>
        <end position="426"/>
    </location>
</feature>
<feature type="transmembrane region" description="Helical" evidence="6">
    <location>
        <begin position="300"/>
        <end position="320"/>
    </location>
</feature>
<comment type="subcellular location">
    <subcellularLocation>
        <location evidence="1">Cell membrane</location>
        <topology evidence="1">Multi-pass membrane protein</topology>
    </subcellularLocation>
</comment>
<feature type="transmembrane region" description="Helical" evidence="6">
    <location>
        <begin position="47"/>
        <end position="69"/>
    </location>
</feature>
<dbReference type="EMBL" id="PYAV01000008">
    <property type="protein sequence ID" value="PSL44515.1"/>
    <property type="molecule type" value="Genomic_DNA"/>
</dbReference>
<feature type="transmembrane region" description="Helical" evidence="6">
    <location>
        <begin position="247"/>
        <end position="267"/>
    </location>
</feature>
<evidence type="ECO:0000256" key="2">
    <source>
        <dbReference type="ARBA" id="ARBA00022475"/>
    </source>
</evidence>
<name>A0A2P8HE91_9BACI</name>
<evidence type="ECO:0000256" key="6">
    <source>
        <dbReference type="SAM" id="Phobius"/>
    </source>
</evidence>
<feature type="transmembrane region" description="Helical" evidence="6">
    <location>
        <begin position="432"/>
        <end position="451"/>
    </location>
</feature>
<feature type="transmembrane region" description="Helical" evidence="6">
    <location>
        <begin position="194"/>
        <end position="218"/>
    </location>
</feature>
<dbReference type="AlphaFoldDB" id="A0A2P8HE91"/>
<keyword evidence="3 6" id="KW-0812">Transmembrane</keyword>
<evidence type="ECO:0000256" key="3">
    <source>
        <dbReference type="ARBA" id="ARBA00022692"/>
    </source>
</evidence>
<evidence type="ECO:0000256" key="4">
    <source>
        <dbReference type="ARBA" id="ARBA00022989"/>
    </source>
</evidence>
<dbReference type="PANTHER" id="PTHR30250:SF21">
    <property type="entry name" value="LIPID II FLIPPASE MURJ"/>
    <property type="match status" value="1"/>
</dbReference>
<feature type="transmembrane region" description="Helical" evidence="6">
    <location>
        <begin position="496"/>
        <end position="518"/>
    </location>
</feature>
<evidence type="ECO:0000313" key="7">
    <source>
        <dbReference type="EMBL" id="PSL44515.1"/>
    </source>
</evidence>
<feature type="transmembrane region" description="Helical" evidence="6">
    <location>
        <begin position="379"/>
        <end position="398"/>
    </location>
</feature>
<keyword evidence="2" id="KW-1003">Cell membrane</keyword>
<feature type="transmembrane region" description="Helical" evidence="6">
    <location>
        <begin position="170"/>
        <end position="188"/>
    </location>
</feature>
<dbReference type="OrthoDB" id="9775950at2"/>
<organism evidence="7 8">
    <name type="scientific">Salsuginibacillus halophilus</name>
    <dbReference type="NCBI Taxonomy" id="517424"/>
    <lineage>
        <taxon>Bacteria</taxon>
        <taxon>Bacillati</taxon>
        <taxon>Bacillota</taxon>
        <taxon>Bacilli</taxon>
        <taxon>Bacillales</taxon>
        <taxon>Bacillaceae</taxon>
        <taxon>Salsuginibacillus</taxon>
    </lineage>
</organism>
<keyword evidence="5 6" id="KW-0472">Membrane</keyword>
<dbReference type="Pfam" id="PF01943">
    <property type="entry name" value="Polysacc_synt"/>
    <property type="match status" value="1"/>
</dbReference>
<dbReference type="CDD" id="cd13124">
    <property type="entry name" value="MATE_SpoVB_like"/>
    <property type="match status" value="1"/>
</dbReference>
<dbReference type="InterPro" id="IPR002797">
    <property type="entry name" value="Polysacc_synth"/>
</dbReference>
<feature type="transmembrane region" description="Helical" evidence="6">
    <location>
        <begin position="12"/>
        <end position="35"/>
    </location>
</feature>
<feature type="transmembrane region" description="Helical" evidence="6">
    <location>
        <begin position="341"/>
        <end position="367"/>
    </location>
</feature>
<accession>A0A2P8HE91</accession>
<comment type="caution">
    <text evidence="7">The sequence shown here is derived from an EMBL/GenBank/DDBJ whole genome shotgun (WGS) entry which is preliminary data.</text>
</comment>
<keyword evidence="4 6" id="KW-1133">Transmembrane helix</keyword>
<evidence type="ECO:0000256" key="1">
    <source>
        <dbReference type="ARBA" id="ARBA00004651"/>
    </source>
</evidence>
<dbReference type="GO" id="GO:0005886">
    <property type="term" value="C:plasma membrane"/>
    <property type="evidence" value="ECO:0007669"/>
    <property type="project" value="UniProtKB-SubCell"/>
</dbReference>
<evidence type="ECO:0000313" key="8">
    <source>
        <dbReference type="Proteomes" id="UP000242310"/>
    </source>
</evidence>
<dbReference type="RefSeq" id="WP_106588987.1">
    <property type="nucleotide sequence ID" value="NZ_PYAV01000008.1"/>
</dbReference>
<protein>
    <submittedName>
        <fullName evidence="7">O-antigen/teichoic acid export membrane protein</fullName>
    </submittedName>
</protein>
<dbReference type="Proteomes" id="UP000242310">
    <property type="component" value="Unassembled WGS sequence"/>
</dbReference>
<feature type="transmembrane region" description="Helical" evidence="6">
    <location>
        <begin position="89"/>
        <end position="111"/>
    </location>
</feature>
<dbReference type="InterPro" id="IPR024923">
    <property type="entry name" value="PG_synth_SpoVB"/>
</dbReference>
<gene>
    <name evidence="7" type="ORF">B0H94_108128</name>
</gene>
<sequence>MANGSLLRGTLILTLATFISKTLGLIYIFPFTAMVGQQGLALYTYGYLPYTILLSLATMGVPMAVSKFVSKYRALGDYETGYRLFRSGIVVMAVTGFVAAAALFLLAPVMAGWIISNPDELEGNQMSDVVFTIRMVSIALLIIPAMSIVRGFFQGYQSMGPTAVSQVVEQIVRIVFILASAFLVLYLLEGTLGTAVGLAVFGAFIGGLASAAVLWMFWRRRREGILADVRASTVQHNLSYQTMYKELIAYALPLSFVGLAIPLFQFVDLFTFNDLLQAGGYSQGEAETAYGVFAQSAHKLILIPMALATAMSINLIPSITNAYTEGSREHLHHQMTQAFQIVLFLTIPAVVGLSVLALPAFGTLYGFEDLGTGSTILRHYAPVAVLFALFSVSAAMLQGLNEQKYAVAALIIGVVVKLGLNVWWIGLFGPLGAVYATAAGYVAAIAINFWALRKTADYAFGHLVKRSILFVSMAAAMAAAVWVVREGAVEFFGFSGWSDAFLVLVFSVAAGGLLYFVLSYRTGAAGEVLGSRFAFLRRPPRS</sequence>
<dbReference type="InterPro" id="IPR050833">
    <property type="entry name" value="Poly_Biosynth_Transport"/>
</dbReference>
<dbReference type="PANTHER" id="PTHR30250">
    <property type="entry name" value="PST FAMILY PREDICTED COLANIC ACID TRANSPORTER"/>
    <property type="match status" value="1"/>
</dbReference>